<proteinExistence type="predicted"/>
<dbReference type="Proteomes" id="UP001144372">
    <property type="component" value="Unassembled WGS sequence"/>
</dbReference>
<organism evidence="4 5">
    <name type="scientific">Desulforhabdus amnigena</name>
    <dbReference type="NCBI Taxonomy" id="40218"/>
    <lineage>
        <taxon>Bacteria</taxon>
        <taxon>Pseudomonadati</taxon>
        <taxon>Thermodesulfobacteriota</taxon>
        <taxon>Syntrophobacteria</taxon>
        <taxon>Syntrophobacterales</taxon>
        <taxon>Syntrophobacteraceae</taxon>
        <taxon>Desulforhabdus</taxon>
    </lineage>
</organism>
<dbReference type="AlphaFoldDB" id="A0A9W6FWC5"/>
<keyword evidence="1" id="KW-0175">Coiled coil</keyword>
<evidence type="ECO:0008006" key="6">
    <source>
        <dbReference type="Google" id="ProtNLM"/>
    </source>
</evidence>
<comment type="caution">
    <text evidence="4">The sequence shown here is derived from an EMBL/GenBank/DDBJ whole genome shotgun (WGS) entry which is preliminary data.</text>
</comment>
<gene>
    <name evidence="3" type="ORF">DAMNIGENAA_14060</name>
    <name evidence="4" type="ORF">DAMNIGENAA_35440</name>
</gene>
<dbReference type="InterPro" id="IPR009057">
    <property type="entry name" value="Homeodomain-like_sf"/>
</dbReference>
<accession>A0A9W6FWC5</accession>
<reference evidence="4" key="1">
    <citation type="submission" date="2022-12" db="EMBL/GenBank/DDBJ databases">
        <title>Reference genome sequencing for broad-spectrum identification of bacterial and archaeal isolates by mass spectrometry.</title>
        <authorList>
            <person name="Sekiguchi Y."/>
            <person name="Tourlousse D.M."/>
        </authorList>
    </citation>
    <scope>NUCLEOTIDE SEQUENCE</scope>
    <source>
        <strain evidence="4">ASRB1</strain>
    </source>
</reference>
<sequence length="163" mass="18236">MEKGSNMEKRLVKVSALEAESGEQSEPDGAVRALGRPDPEVLENPTRRKFTAEYKLNILGLADACKTPGSLGALLRREGLYHSNLATWRRQRNAGTLEALEPRKRGPKAKEPDPLVIEMGRLRQENERLQKRLKQAELIIDAQKKISQILGITLETQVQSGKD</sequence>
<feature type="coiled-coil region" evidence="1">
    <location>
        <begin position="119"/>
        <end position="146"/>
    </location>
</feature>
<protein>
    <recommendedName>
        <fullName evidence="6">Transposase</fullName>
    </recommendedName>
</protein>
<keyword evidence="5" id="KW-1185">Reference proteome</keyword>
<dbReference type="EMBL" id="BSDR01000001">
    <property type="protein sequence ID" value="GLI36111.1"/>
    <property type="molecule type" value="Genomic_DNA"/>
</dbReference>
<dbReference type="SUPFAM" id="SSF46689">
    <property type="entry name" value="Homeodomain-like"/>
    <property type="match status" value="1"/>
</dbReference>
<feature type="region of interest" description="Disordered" evidence="2">
    <location>
        <begin position="16"/>
        <end position="46"/>
    </location>
</feature>
<evidence type="ECO:0000256" key="1">
    <source>
        <dbReference type="SAM" id="Coils"/>
    </source>
</evidence>
<evidence type="ECO:0000313" key="4">
    <source>
        <dbReference type="EMBL" id="GLI36111.1"/>
    </source>
</evidence>
<evidence type="ECO:0000313" key="3">
    <source>
        <dbReference type="EMBL" id="GLI33973.1"/>
    </source>
</evidence>
<dbReference type="EMBL" id="BSDR01000001">
    <property type="protein sequence ID" value="GLI33973.1"/>
    <property type="molecule type" value="Genomic_DNA"/>
</dbReference>
<evidence type="ECO:0000313" key="5">
    <source>
        <dbReference type="Proteomes" id="UP001144372"/>
    </source>
</evidence>
<evidence type="ECO:0000256" key="2">
    <source>
        <dbReference type="SAM" id="MobiDB-lite"/>
    </source>
</evidence>
<name>A0A9W6FWC5_9BACT</name>